<dbReference type="Proteomes" id="UP001258994">
    <property type="component" value="Chromosome"/>
</dbReference>
<accession>A0ABY9TT65</accession>
<reference evidence="2" key="1">
    <citation type="submission" date="2023-09" db="EMBL/GenBank/DDBJ databases">
        <authorList>
            <person name="Li S."/>
            <person name="Li X."/>
            <person name="Zhang C."/>
            <person name="Zhao Z."/>
        </authorList>
    </citation>
    <scope>NUCLEOTIDE SEQUENCE [LARGE SCALE GENOMIC DNA]</scope>
    <source>
        <strain evidence="2">SQ149</strain>
    </source>
</reference>
<protein>
    <submittedName>
        <fullName evidence="1">Uncharacterized protein</fullName>
    </submittedName>
</protein>
<organism evidence="1 2">
    <name type="scientific">Thalassotalea psychrophila</name>
    <dbReference type="NCBI Taxonomy" id="3065647"/>
    <lineage>
        <taxon>Bacteria</taxon>
        <taxon>Pseudomonadati</taxon>
        <taxon>Pseudomonadota</taxon>
        <taxon>Gammaproteobacteria</taxon>
        <taxon>Alteromonadales</taxon>
        <taxon>Colwelliaceae</taxon>
        <taxon>Thalassotalea</taxon>
    </lineage>
</organism>
<proteinExistence type="predicted"/>
<sequence length="214" mass="24432">MSITASENNLFDEWKGNREGFVSDGLVSELDYLNSKIKICVVLKEVNDPDGGGWDLREFLSNGARAQTWNNVVRWINSIRNIDRNIPWEDIDNIDEQDRKSQLKSICAMNLKKSPGTHTADIASLKSVANEDSEFIKKQFSLYDPDITICGGTGDLFKSVAGLDEYKWNRTIRGIWWYERAPCKYVVAYCHPEARVDNPLIVYGLIDAIREIYS</sequence>
<gene>
    <name evidence="1" type="ORF">RGQ13_18170</name>
</gene>
<dbReference type="EMBL" id="CP134145">
    <property type="protein sequence ID" value="WNC72023.1"/>
    <property type="molecule type" value="Genomic_DNA"/>
</dbReference>
<keyword evidence="2" id="KW-1185">Reference proteome</keyword>
<dbReference type="RefSeq" id="WP_348391143.1">
    <property type="nucleotide sequence ID" value="NZ_CP134145.1"/>
</dbReference>
<name>A0ABY9TT65_9GAMM</name>
<evidence type="ECO:0000313" key="1">
    <source>
        <dbReference type="EMBL" id="WNC72023.1"/>
    </source>
</evidence>
<evidence type="ECO:0000313" key="2">
    <source>
        <dbReference type="Proteomes" id="UP001258994"/>
    </source>
</evidence>